<dbReference type="Gene3D" id="3.40.630.30">
    <property type="match status" value="1"/>
</dbReference>
<gene>
    <name evidence="3" type="ORF">BJ875DRAFT_390230</name>
</gene>
<dbReference type="PANTHER" id="PTHR42791:SF1">
    <property type="entry name" value="N-ACETYLTRANSFERASE DOMAIN-CONTAINING PROTEIN"/>
    <property type="match status" value="1"/>
</dbReference>
<comment type="caution">
    <text evidence="3">The sequence shown here is derived from an EMBL/GenBank/DDBJ whole genome shotgun (WGS) entry which is preliminary data.</text>
</comment>
<reference evidence="3" key="1">
    <citation type="journal article" date="2021" name="IMA Fungus">
        <title>Genomic characterization of three marine fungi, including Emericellopsis atlantica sp. nov. with signatures of a generalist lifestyle and marine biomass degradation.</title>
        <authorList>
            <person name="Hagestad O.C."/>
            <person name="Hou L."/>
            <person name="Andersen J.H."/>
            <person name="Hansen E.H."/>
            <person name="Altermark B."/>
            <person name="Li C."/>
            <person name="Kuhnert E."/>
            <person name="Cox R.J."/>
            <person name="Crous P.W."/>
            <person name="Spatafora J.W."/>
            <person name="Lail K."/>
            <person name="Amirebrahimi M."/>
            <person name="Lipzen A."/>
            <person name="Pangilinan J."/>
            <person name="Andreopoulos W."/>
            <person name="Hayes R.D."/>
            <person name="Ng V."/>
            <person name="Grigoriev I.V."/>
            <person name="Jackson S.A."/>
            <person name="Sutton T.D.S."/>
            <person name="Dobson A.D.W."/>
            <person name="Rama T."/>
        </authorList>
    </citation>
    <scope>NUCLEOTIDE SEQUENCE</scope>
    <source>
        <strain evidence="3">TRa018bII</strain>
    </source>
</reference>
<keyword evidence="1" id="KW-0472">Membrane</keyword>
<evidence type="ECO:0000313" key="3">
    <source>
        <dbReference type="EMBL" id="KAG9228042.1"/>
    </source>
</evidence>
<keyword evidence="1" id="KW-1133">Transmembrane helix</keyword>
<dbReference type="InterPro" id="IPR052523">
    <property type="entry name" value="Trichothecene_AcTrans"/>
</dbReference>
<dbReference type="InterPro" id="IPR000182">
    <property type="entry name" value="GNAT_dom"/>
</dbReference>
<dbReference type="SUPFAM" id="SSF55729">
    <property type="entry name" value="Acyl-CoA N-acyltransferases (Nat)"/>
    <property type="match status" value="1"/>
</dbReference>
<dbReference type="CDD" id="cd04301">
    <property type="entry name" value="NAT_SF"/>
    <property type="match status" value="1"/>
</dbReference>
<dbReference type="AlphaFoldDB" id="A0A9P8BZD5"/>
<dbReference type="InterPro" id="IPR016181">
    <property type="entry name" value="Acyl_CoA_acyltransferase"/>
</dbReference>
<dbReference type="PANTHER" id="PTHR42791">
    <property type="entry name" value="GNAT FAMILY ACETYLTRANSFERASE"/>
    <property type="match status" value="1"/>
</dbReference>
<keyword evidence="4" id="KW-1185">Reference proteome</keyword>
<feature type="transmembrane region" description="Helical" evidence="1">
    <location>
        <begin position="127"/>
        <end position="152"/>
    </location>
</feature>
<dbReference type="GO" id="GO:0016747">
    <property type="term" value="F:acyltransferase activity, transferring groups other than amino-acyl groups"/>
    <property type="evidence" value="ECO:0007669"/>
    <property type="project" value="InterPro"/>
</dbReference>
<evidence type="ECO:0000313" key="4">
    <source>
        <dbReference type="Proteomes" id="UP000824998"/>
    </source>
</evidence>
<name>A0A9P8BZD5_9HELO</name>
<protein>
    <recommendedName>
        <fullName evidence="2">N-acetyltransferase domain-containing protein</fullName>
    </recommendedName>
</protein>
<dbReference type="Pfam" id="PF13673">
    <property type="entry name" value="Acetyltransf_10"/>
    <property type="match status" value="1"/>
</dbReference>
<dbReference type="OrthoDB" id="410198at2759"/>
<dbReference type="Proteomes" id="UP000824998">
    <property type="component" value="Unassembled WGS sequence"/>
</dbReference>
<evidence type="ECO:0000259" key="2">
    <source>
        <dbReference type="PROSITE" id="PS51186"/>
    </source>
</evidence>
<proteinExistence type="predicted"/>
<sequence>MSLTTAGTRSIAANSTNSAPVTNGIAPRAKVVIRLGRLWDAQRIGVIASATYLETPMTKYLSPRAKNYYFIYELGFKLRALNRMLDAQNATFVAVEETNQNYAIGYAQFVRLGNDEGAKKQIASRGWWGLTLVAFVFGKILLPIFTYCFASWSDDLQHVNEFVRALFKQSASVFDSHPKRRNRWHAQSVVVSVDFQRMKIGKTLMGEAIKRAREEGVIVGLEASAEGEMMYKSVGFEVVQRFEKLKGMPDEVPKEGGGIGGVMIWKPEGFTEDEKE</sequence>
<organism evidence="3 4">
    <name type="scientific">Amylocarpus encephaloides</name>
    <dbReference type="NCBI Taxonomy" id="45428"/>
    <lineage>
        <taxon>Eukaryota</taxon>
        <taxon>Fungi</taxon>
        <taxon>Dikarya</taxon>
        <taxon>Ascomycota</taxon>
        <taxon>Pezizomycotina</taxon>
        <taxon>Leotiomycetes</taxon>
        <taxon>Helotiales</taxon>
        <taxon>Helotiales incertae sedis</taxon>
        <taxon>Amylocarpus</taxon>
    </lineage>
</organism>
<evidence type="ECO:0000256" key="1">
    <source>
        <dbReference type="SAM" id="Phobius"/>
    </source>
</evidence>
<dbReference type="EMBL" id="MU252147">
    <property type="protein sequence ID" value="KAG9228042.1"/>
    <property type="molecule type" value="Genomic_DNA"/>
</dbReference>
<keyword evidence="1" id="KW-0812">Transmembrane</keyword>
<dbReference type="PROSITE" id="PS51186">
    <property type="entry name" value="GNAT"/>
    <property type="match status" value="1"/>
</dbReference>
<accession>A0A9P8BZD5</accession>
<feature type="domain" description="N-acetyltransferase" evidence="2">
    <location>
        <begin position="179"/>
        <end position="255"/>
    </location>
</feature>